<dbReference type="RefSeq" id="WP_185661694.1">
    <property type="nucleotide sequence ID" value="NZ_CAWPOO010000013.1"/>
</dbReference>
<dbReference type="EMBL" id="JACHVC010000013">
    <property type="protein sequence ID" value="MBC2607830.1"/>
    <property type="molecule type" value="Genomic_DNA"/>
</dbReference>
<comment type="caution">
    <text evidence="1">The sequence shown here is derived from an EMBL/GenBank/DDBJ whole genome shotgun (WGS) entry which is preliminary data.</text>
</comment>
<evidence type="ECO:0000313" key="1">
    <source>
        <dbReference type="EMBL" id="MBC2607830.1"/>
    </source>
</evidence>
<dbReference type="InterPro" id="IPR021727">
    <property type="entry name" value="DUF3299"/>
</dbReference>
<accession>A0A7X1BBC1</accession>
<dbReference type="Proteomes" id="UP000526501">
    <property type="component" value="Unassembled WGS sequence"/>
</dbReference>
<dbReference type="Pfam" id="PF11736">
    <property type="entry name" value="DUF3299"/>
    <property type="match status" value="1"/>
</dbReference>
<evidence type="ECO:0000313" key="2">
    <source>
        <dbReference type="Proteomes" id="UP000526501"/>
    </source>
</evidence>
<reference evidence="1 2" key="1">
    <citation type="submission" date="2020-07" db="EMBL/GenBank/DDBJ databases">
        <authorList>
            <person name="Feng X."/>
        </authorList>
    </citation>
    <scope>NUCLEOTIDE SEQUENCE [LARGE SCALE GENOMIC DNA]</scope>
    <source>
        <strain evidence="1 2">JCM23202</strain>
    </source>
</reference>
<proteinExistence type="predicted"/>
<dbReference type="AlphaFoldDB" id="A0A7X1BBC1"/>
<sequence>MSLCQLSNGKAAIQGDYPFIGFDRLSSGLYLPEKPEKEGKVVRKDPEYLAEVVPADVLEKNGKKVEIAGYMMPISVKGEKVDEFLLLPDTGACCYGAMPALNGYVFARAKKGVNLLDNVPIRIRGKFTVEEVWQGQFFSHLYFMEVEEVIVGFGAIPKDPMIGL</sequence>
<dbReference type="Gene3D" id="2.40.50.870">
    <property type="entry name" value="Protein of unknown function (DUF3299)"/>
    <property type="match status" value="1"/>
</dbReference>
<name>A0A7X1BBC1_9BACT</name>
<organism evidence="1 2">
    <name type="scientific">Pelagicoccus albus</name>
    <dbReference type="NCBI Taxonomy" id="415222"/>
    <lineage>
        <taxon>Bacteria</taxon>
        <taxon>Pseudomonadati</taxon>
        <taxon>Verrucomicrobiota</taxon>
        <taxon>Opitutia</taxon>
        <taxon>Puniceicoccales</taxon>
        <taxon>Pelagicoccaceae</taxon>
        <taxon>Pelagicoccus</taxon>
    </lineage>
</organism>
<gene>
    <name evidence="1" type="ORF">H5P27_17385</name>
</gene>
<keyword evidence="2" id="KW-1185">Reference proteome</keyword>
<protein>
    <submittedName>
        <fullName evidence="1">DUF3299 domain-containing protein</fullName>
    </submittedName>
</protein>